<evidence type="ECO:0000313" key="2">
    <source>
        <dbReference type="EMBL" id="CAE0275070.1"/>
    </source>
</evidence>
<evidence type="ECO:0000256" key="1">
    <source>
        <dbReference type="SAM" id="Phobius"/>
    </source>
</evidence>
<keyword evidence="1" id="KW-1133">Transmembrane helix</keyword>
<feature type="transmembrane region" description="Helical" evidence="1">
    <location>
        <begin position="141"/>
        <end position="162"/>
    </location>
</feature>
<keyword evidence="1" id="KW-0472">Membrane</keyword>
<name>A0A7S3LZZ1_9STRA</name>
<organism evidence="2">
    <name type="scientific">Spumella elongata</name>
    <dbReference type="NCBI Taxonomy" id="89044"/>
    <lineage>
        <taxon>Eukaryota</taxon>
        <taxon>Sar</taxon>
        <taxon>Stramenopiles</taxon>
        <taxon>Ochrophyta</taxon>
        <taxon>Chrysophyceae</taxon>
        <taxon>Chromulinales</taxon>
        <taxon>Chromulinaceae</taxon>
        <taxon>Spumella</taxon>
    </lineage>
</organism>
<reference evidence="2" key="1">
    <citation type="submission" date="2021-01" db="EMBL/GenBank/DDBJ databases">
        <authorList>
            <person name="Corre E."/>
            <person name="Pelletier E."/>
            <person name="Niang G."/>
            <person name="Scheremetjew M."/>
            <person name="Finn R."/>
            <person name="Kale V."/>
            <person name="Holt S."/>
            <person name="Cochrane G."/>
            <person name="Meng A."/>
            <person name="Brown T."/>
            <person name="Cohen L."/>
        </authorList>
    </citation>
    <scope>NUCLEOTIDE SEQUENCE</scope>
    <source>
        <strain evidence="2">CCAP 955/1</strain>
    </source>
</reference>
<protein>
    <recommendedName>
        <fullName evidence="3">Mitochondrial fission 1 protein</fullName>
    </recommendedName>
</protein>
<dbReference type="SUPFAM" id="SSF48452">
    <property type="entry name" value="TPR-like"/>
    <property type="match status" value="1"/>
</dbReference>
<gene>
    <name evidence="2" type="ORF">SELO1098_LOCUS3898</name>
</gene>
<dbReference type="EMBL" id="HBIC01007746">
    <property type="protein sequence ID" value="CAE0275070.1"/>
    <property type="molecule type" value="Transcribed_RNA"/>
</dbReference>
<proteinExistence type="predicted"/>
<evidence type="ECO:0008006" key="3">
    <source>
        <dbReference type="Google" id="ProtNLM"/>
    </source>
</evidence>
<dbReference type="Gene3D" id="1.25.40.10">
    <property type="entry name" value="Tetratricopeptide repeat domain"/>
    <property type="match status" value="1"/>
</dbReference>
<sequence length="168" mass="18917">MTVHDKGKRQAEELDASLSVLTPSEVIREMKEKYDNDPGNNEVRFQYACALSKSGGIHAETDKREAISHFDFLVQNGVFVRDSLFNLALTEYFLADYEFARVHCEDLYRQDPDNKQVKQLFAAISYKHQRMLDLEKKDRDTTIGVAVGVGLTIAAVGLGFLLTGGKKK</sequence>
<accession>A0A7S3LZZ1</accession>
<dbReference type="AlphaFoldDB" id="A0A7S3LZZ1"/>
<dbReference type="InterPro" id="IPR011990">
    <property type="entry name" value="TPR-like_helical_dom_sf"/>
</dbReference>
<keyword evidence="1" id="KW-0812">Transmembrane</keyword>